<dbReference type="InterPro" id="IPR038764">
    <property type="entry name" value="GNAT_N_AcTrfase_prd"/>
</dbReference>
<dbReference type="Gene3D" id="3.40.630.30">
    <property type="match status" value="1"/>
</dbReference>
<dbReference type="SUPFAM" id="SSF55729">
    <property type="entry name" value="Acyl-CoA N-acyltransferases (Nat)"/>
    <property type="match status" value="1"/>
</dbReference>
<evidence type="ECO:0000313" key="2">
    <source>
        <dbReference type="EMBL" id="TDD69199.1"/>
    </source>
</evidence>
<dbReference type="AlphaFoldDB" id="A0A4R5ADL3"/>
<evidence type="ECO:0000313" key="3">
    <source>
        <dbReference type="Proteomes" id="UP000294513"/>
    </source>
</evidence>
<name>A0A4R5ADL3_9ACTN</name>
<dbReference type="CDD" id="cd04301">
    <property type="entry name" value="NAT_SF"/>
    <property type="match status" value="1"/>
</dbReference>
<dbReference type="Proteomes" id="UP000294513">
    <property type="component" value="Unassembled WGS sequence"/>
</dbReference>
<dbReference type="Pfam" id="PF00583">
    <property type="entry name" value="Acetyltransf_1"/>
    <property type="match status" value="1"/>
</dbReference>
<dbReference type="OrthoDB" id="9797990at2"/>
<dbReference type="InterPro" id="IPR000182">
    <property type="entry name" value="GNAT_dom"/>
</dbReference>
<dbReference type="RefSeq" id="WP_131902042.1">
    <property type="nucleotide sequence ID" value="NZ_SMKU01000326.1"/>
</dbReference>
<sequence length="306" mass="32279">MTNVFTSTDLAAIAAPFGGTVQDVTVDAVRAADAAARKAGVRVRTIGDLAGLDAVRLQFEGIWRPAGGRAPMTRELLRAMAKAGGYVSGAFEDGELVGACVGFFGPPPDEALHSHIAGVAARMRGRGVGFALKAHQRAWALMHGATEVSWTFDPLVRRNAYFAIGKLAAAPAEYLRDFYGRMDDAINGTDATDRLLVRWRLDGAEVAEACHGRHRVGDALAARTGGAVVALGATAGGGPAPGRIDGPAILVTVPDDIERLRRADPARAAGWRAAVREAFGELLADGWTVTGFDRAGWYIFGRKDES</sequence>
<dbReference type="EMBL" id="SMKU01000326">
    <property type="protein sequence ID" value="TDD69199.1"/>
    <property type="molecule type" value="Genomic_DNA"/>
</dbReference>
<protein>
    <submittedName>
        <fullName evidence="2">GNAT family N-acetyltransferase</fullName>
    </submittedName>
</protein>
<proteinExistence type="predicted"/>
<dbReference type="PANTHER" id="PTHR41700:SF1">
    <property type="entry name" value="N-ACETYLTRANSFERASE DOMAIN-CONTAINING PROTEIN"/>
    <property type="match status" value="1"/>
</dbReference>
<evidence type="ECO:0000259" key="1">
    <source>
        <dbReference type="Pfam" id="PF00583"/>
    </source>
</evidence>
<reference evidence="2 3" key="1">
    <citation type="submission" date="2019-03" db="EMBL/GenBank/DDBJ databases">
        <title>Draft genome sequences of novel Actinobacteria.</title>
        <authorList>
            <person name="Sahin N."/>
            <person name="Ay H."/>
            <person name="Saygin H."/>
        </authorList>
    </citation>
    <scope>NUCLEOTIDE SEQUENCE [LARGE SCALE GENOMIC DNA]</scope>
    <source>
        <strain evidence="2 3">H3C3</strain>
    </source>
</reference>
<organism evidence="2 3">
    <name type="scientific">Actinomadura rubrisoli</name>
    <dbReference type="NCBI Taxonomy" id="2530368"/>
    <lineage>
        <taxon>Bacteria</taxon>
        <taxon>Bacillati</taxon>
        <taxon>Actinomycetota</taxon>
        <taxon>Actinomycetes</taxon>
        <taxon>Streptosporangiales</taxon>
        <taxon>Thermomonosporaceae</taxon>
        <taxon>Actinomadura</taxon>
    </lineage>
</organism>
<feature type="domain" description="N-acetyltransferase" evidence="1">
    <location>
        <begin position="68"/>
        <end position="152"/>
    </location>
</feature>
<dbReference type="GO" id="GO:0016747">
    <property type="term" value="F:acyltransferase activity, transferring groups other than amino-acyl groups"/>
    <property type="evidence" value="ECO:0007669"/>
    <property type="project" value="InterPro"/>
</dbReference>
<dbReference type="InterPro" id="IPR016181">
    <property type="entry name" value="Acyl_CoA_acyltransferase"/>
</dbReference>
<gene>
    <name evidence="2" type="ORF">E1298_37750</name>
</gene>
<keyword evidence="2" id="KW-0808">Transferase</keyword>
<dbReference type="PANTHER" id="PTHR41700">
    <property type="entry name" value="GCN5-RELATED N-ACETYLTRANSFERASE"/>
    <property type="match status" value="1"/>
</dbReference>
<keyword evidence="3" id="KW-1185">Reference proteome</keyword>
<accession>A0A4R5ADL3</accession>
<comment type="caution">
    <text evidence="2">The sequence shown here is derived from an EMBL/GenBank/DDBJ whole genome shotgun (WGS) entry which is preliminary data.</text>
</comment>